<dbReference type="Proteomes" id="UP000245839">
    <property type="component" value="Unassembled WGS sequence"/>
</dbReference>
<keyword evidence="4" id="KW-1185">Reference proteome</keyword>
<organism evidence="3 5">
    <name type="scientific">Jannaschia seohaensis</name>
    <dbReference type="NCBI Taxonomy" id="475081"/>
    <lineage>
        <taxon>Bacteria</taxon>
        <taxon>Pseudomonadati</taxon>
        <taxon>Pseudomonadota</taxon>
        <taxon>Alphaproteobacteria</taxon>
        <taxon>Rhodobacterales</taxon>
        <taxon>Roseobacteraceae</taxon>
        <taxon>Jannaschia</taxon>
    </lineage>
</organism>
<dbReference type="InterPro" id="IPR016181">
    <property type="entry name" value="Acyl_CoA_acyltransferase"/>
</dbReference>
<feature type="domain" description="N-acetyltransferase" evidence="1">
    <location>
        <begin position="10"/>
        <end position="164"/>
    </location>
</feature>
<dbReference type="Gene3D" id="3.40.630.30">
    <property type="match status" value="1"/>
</dbReference>
<protein>
    <submittedName>
        <fullName evidence="3">Protein N-acetyltransferase, RimJ/RimL family</fullName>
    </submittedName>
    <submittedName>
        <fullName evidence="2">RimJ/RimL family protein N-acetyltransferase</fullName>
    </submittedName>
</protein>
<dbReference type="EMBL" id="QGDJ01000009">
    <property type="protein sequence ID" value="PWJ16188.1"/>
    <property type="molecule type" value="Genomic_DNA"/>
</dbReference>
<evidence type="ECO:0000313" key="5">
    <source>
        <dbReference type="Proteomes" id="UP000251571"/>
    </source>
</evidence>
<dbReference type="Proteomes" id="UP000251571">
    <property type="component" value="Unassembled WGS sequence"/>
</dbReference>
<dbReference type="OrthoDB" id="6293260at2"/>
<dbReference type="AlphaFoldDB" id="A0A2Y9AY80"/>
<evidence type="ECO:0000313" key="2">
    <source>
        <dbReference type="EMBL" id="PWJ16188.1"/>
    </source>
</evidence>
<dbReference type="RefSeq" id="WP_109565397.1">
    <property type="nucleotide sequence ID" value="NZ_QGDJ01000009.1"/>
</dbReference>
<name>A0A2Y9AY80_9RHOB</name>
<evidence type="ECO:0000313" key="4">
    <source>
        <dbReference type="Proteomes" id="UP000245839"/>
    </source>
</evidence>
<dbReference type="InterPro" id="IPR051531">
    <property type="entry name" value="N-acetyltransferase"/>
</dbReference>
<dbReference type="EMBL" id="UETC01000009">
    <property type="protein sequence ID" value="SSA49201.1"/>
    <property type="molecule type" value="Genomic_DNA"/>
</dbReference>
<dbReference type="PANTHER" id="PTHR43792">
    <property type="entry name" value="GNAT FAMILY, PUTATIVE (AFU_ORTHOLOGUE AFUA_3G00765)-RELATED-RELATED"/>
    <property type="match status" value="1"/>
</dbReference>
<proteinExistence type="predicted"/>
<evidence type="ECO:0000259" key="1">
    <source>
        <dbReference type="PROSITE" id="PS51186"/>
    </source>
</evidence>
<sequence>MIPVLTTDRLTLRAPTLQDFEALAAFYASPRSRFVGGPLTRELAWRALAQEAGHWQLRGYGRWVVEAAGAPVGMVGLWFPEGFPEREIGWDLFDGHEGKGYATEAARAARAYAYDVLGWPTLVSLIRDGNDASARVAQRLGAAPDGRFTHERFGPATVWRHPAPSSEAAR</sequence>
<evidence type="ECO:0000313" key="3">
    <source>
        <dbReference type="EMBL" id="SSA49201.1"/>
    </source>
</evidence>
<dbReference type="Pfam" id="PF13302">
    <property type="entry name" value="Acetyltransf_3"/>
    <property type="match status" value="1"/>
</dbReference>
<accession>A0A2Y9AY80</accession>
<gene>
    <name evidence="2" type="ORF">BCF38_10972</name>
    <name evidence="3" type="ORF">SAMN05421539_10972</name>
</gene>
<reference evidence="3 5" key="1">
    <citation type="submission" date="2016-10" db="EMBL/GenBank/DDBJ databases">
        <authorList>
            <person name="Cai Z."/>
        </authorList>
    </citation>
    <scope>NUCLEOTIDE SEQUENCE [LARGE SCALE GENOMIC DNA]</scope>
    <source>
        <strain evidence="3 5">DSM 25227</strain>
    </source>
</reference>
<dbReference type="PROSITE" id="PS51186">
    <property type="entry name" value="GNAT"/>
    <property type="match status" value="1"/>
</dbReference>
<dbReference type="GO" id="GO:0016747">
    <property type="term" value="F:acyltransferase activity, transferring groups other than amino-acyl groups"/>
    <property type="evidence" value="ECO:0007669"/>
    <property type="project" value="InterPro"/>
</dbReference>
<reference evidence="2 4" key="2">
    <citation type="submission" date="2018-03" db="EMBL/GenBank/DDBJ databases">
        <title>Genomic Encyclopedia of Archaeal and Bacterial Type Strains, Phase II (KMG-II): from individual species to whole genera.</title>
        <authorList>
            <person name="Goeker M."/>
        </authorList>
    </citation>
    <scope>NUCLEOTIDE SEQUENCE [LARGE SCALE GENOMIC DNA]</scope>
    <source>
        <strain evidence="2 4">DSM 25227</strain>
    </source>
</reference>
<dbReference type="PANTHER" id="PTHR43792:SF1">
    <property type="entry name" value="N-ACETYLTRANSFERASE DOMAIN-CONTAINING PROTEIN"/>
    <property type="match status" value="1"/>
</dbReference>
<keyword evidence="3" id="KW-0808">Transferase</keyword>
<dbReference type="SUPFAM" id="SSF55729">
    <property type="entry name" value="Acyl-CoA N-acyltransferases (Nat)"/>
    <property type="match status" value="1"/>
</dbReference>
<dbReference type="InterPro" id="IPR000182">
    <property type="entry name" value="GNAT_dom"/>
</dbReference>